<name>A0ABR8STC1_9BACL</name>
<dbReference type="SUPFAM" id="SSF75005">
    <property type="entry name" value="Arabinanase/levansucrase/invertase"/>
    <property type="match status" value="1"/>
</dbReference>
<dbReference type="InterPro" id="IPR023296">
    <property type="entry name" value="Glyco_hydro_beta-prop_sf"/>
</dbReference>
<feature type="chain" id="PRO_5045400674" description="Endo-alpha-(1-&gt;5)-L-arabinanase" evidence="6">
    <location>
        <begin position="27"/>
        <end position="316"/>
    </location>
</feature>
<gene>
    <name evidence="7" type="ORF">H9647_00930</name>
</gene>
<dbReference type="InterPro" id="IPR016840">
    <property type="entry name" value="Glyco_hydro_43_endo_a_Ara-ase"/>
</dbReference>
<dbReference type="Proteomes" id="UP000608071">
    <property type="component" value="Unassembled WGS sequence"/>
</dbReference>
<dbReference type="RefSeq" id="WP_191797320.1">
    <property type="nucleotide sequence ID" value="NZ_JACSQL010000001.1"/>
</dbReference>
<proteinExistence type="inferred from homology"/>
<evidence type="ECO:0000256" key="3">
    <source>
        <dbReference type="ARBA" id="ARBA00022801"/>
    </source>
</evidence>
<protein>
    <recommendedName>
        <fullName evidence="5">Endo-alpha-(1-&gt;5)-L-arabinanase</fullName>
        <ecNumber evidence="5">3.2.1.99</ecNumber>
    </recommendedName>
</protein>
<evidence type="ECO:0000256" key="1">
    <source>
        <dbReference type="ARBA" id="ARBA00004834"/>
    </source>
</evidence>
<evidence type="ECO:0000256" key="2">
    <source>
        <dbReference type="ARBA" id="ARBA00009865"/>
    </source>
</evidence>
<dbReference type="Pfam" id="PF04616">
    <property type="entry name" value="Glyco_hydro_43"/>
    <property type="match status" value="1"/>
</dbReference>
<dbReference type="PANTHER" id="PTHR43301:SF3">
    <property type="entry name" value="ARABINAN ENDO-1,5-ALPHA-L-ARABINOSIDASE A-RELATED"/>
    <property type="match status" value="1"/>
</dbReference>
<dbReference type="PIRSF" id="PIRSF026534">
    <property type="entry name" value="Endo_alpha-L-arabinosidase"/>
    <property type="match status" value="1"/>
</dbReference>
<dbReference type="InterPro" id="IPR050727">
    <property type="entry name" value="GH43_arabinanases"/>
</dbReference>
<comment type="similarity">
    <text evidence="2 5">Belongs to the glycosyl hydrolase 43 family.</text>
</comment>
<evidence type="ECO:0000256" key="5">
    <source>
        <dbReference type="PIRNR" id="PIRNR026534"/>
    </source>
</evidence>
<evidence type="ECO:0000256" key="6">
    <source>
        <dbReference type="SAM" id="SignalP"/>
    </source>
</evidence>
<dbReference type="GO" id="GO:0016787">
    <property type="term" value="F:hydrolase activity"/>
    <property type="evidence" value="ECO:0007669"/>
    <property type="project" value="UniProtKB-KW"/>
</dbReference>
<sequence length="316" mass="34470">MKKGKKWLVAGLLAGSLLGLSSPSFAAFWNVTGDTGVHDPSIIKEGNSWYTFSTGQGIQVLKSDNGTQWYRVPQIFLTPPSWWKTYVPNQTTNDVWAPDIQEYNGRVWLYYSISSFGSNQSAIGLASASSIGAGQWRDDGLVLRTTTSNNYNAIDPNLVIDAAGDPWLVFGSYWSGIKLTKIDKNTMKPTGSITSIAARPSNSGAIEGPSMVYRNGYYYLFASIDSCCQGVNSTYKMVYGRSKNITGPFVDKNGVDMLNGGGTILDSGNNKWKGPGGQDIYGTNIIARHAYDAEDNGNPKLLISDLNWDSNGWPTY</sequence>
<dbReference type="EC" id="3.2.1.99" evidence="5"/>
<comment type="catalytic activity">
    <reaction evidence="5">
        <text>Endohydrolysis of (1-&gt;5)-alpha-arabinofuranosidic linkages in (1-&gt;5)-arabinans.</text>
        <dbReference type="EC" id="3.2.1.99"/>
    </reaction>
</comment>
<accession>A0ABR8STC1</accession>
<evidence type="ECO:0000313" key="8">
    <source>
        <dbReference type="Proteomes" id="UP000608071"/>
    </source>
</evidence>
<evidence type="ECO:0000256" key="4">
    <source>
        <dbReference type="ARBA" id="ARBA00023295"/>
    </source>
</evidence>
<dbReference type="CDD" id="cd18829">
    <property type="entry name" value="GH43_BsArb43A-like"/>
    <property type="match status" value="1"/>
</dbReference>
<keyword evidence="6" id="KW-0732">Signal</keyword>
<keyword evidence="8" id="KW-1185">Reference proteome</keyword>
<dbReference type="EMBL" id="JACSQL010000001">
    <property type="protein sequence ID" value="MBD7966619.1"/>
    <property type="molecule type" value="Genomic_DNA"/>
</dbReference>
<organism evidence="7 8">
    <name type="scientific">Paenibacillus gallinarum</name>
    <dbReference type="NCBI Taxonomy" id="2762232"/>
    <lineage>
        <taxon>Bacteria</taxon>
        <taxon>Bacillati</taxon>
        <taxon>Bacillota</taxon>
        <taxon>Bacilli</taxon>
        <taxon>Bacillales</taxon>
        <taxon>Paenibacillaceae</taxon>
        <taxon>Paenibacillus</taxon>
    </lineage>
</organism>
<keyword evidence="3 5" id="KW-0378">Hydrolase</keyword>
<feature type="signal peptide" evidence="6">
    <location>
        <begin position="1"/>
        <end position="26"/>
    </location>
</feature>
<keyword evidence="4 5" id="KW-0326">Glycosidase</keyword>
<evidence type="ECO:0000313" key="7">
    <source>
        <dbReference type="EMBL" id="MBD7966619.1"/>
    </source>
</evidence>
<dbReference type="PANTHER" id="PTHR43301">
    <property type="entry name" value="ARABINAN ENDO-1,5-ALPHA-L-ARABINOSIDASE"/>
    <property type="match status" value="1"/>
</dbReference>
<reference evidence="7 8" key="1">
    <citation type="submission" date="2020-08" db="EMBL/GenBank/DDBJ databases">
        <title>A Genomic Blueprint of the Chicken Gut Microbiome.</title>
        <authorList>
            <person name="Gilroy R."/>
            <person name="Ravi A."/>
            <person name="Getino M."/>
            <person name="Pursley I."/>
            <person name="Horton D.L."/>
            <person name="Alikhan N.-F."/>
            <person name="Baker D."/>
            <person name="Gharbi K."/>
            <person name="Hall N."/>
            <person name="Watson M."/>
            <person name="Adriaenssens E.M."/>
            <person name="Foster-Nyarko E."/>
            <person name="Jarju S."/>
            <person name="Secka A."/>
            <person name="Antonio M."/>
            <person name="Oren A."/>
            <person name="Chaudhuri R."/>
            <person name="La Ragione R.M."/>
            <person name="Hildebrand F."/>
            <person name="Pallen M.J."/>
        </authorList>
    </citation>
    <scope>NUCLEOTIDE SEQUENCE [LARGE SCALE GENOMIC DNA]</scope>
    <source>
        <strain evidence="7 8">Sa2BVA9</strain>
    </source>
</reference>
<dbReference type="Gene3D" id="2.115.10.20">
    <property type="entry name" value="Glycosyl hydrolase domain, family 43"/>
    <property type="match status" value="1"/>
</dbReference>
<comment type="caution">
    <text evidence="7">The sequence shown here is derived from an EMBL/GenBank/DDBJ whole genome shotgun (WGS) entry which is preliminary data.</text>
</comment>
<comment type="pathway">
    <text evidence="1 5">Glycan metabolism; L-arabinan degradation.</text>
</comment>
<dbReference type="InterPro" id="IPR006710">
    <property type="entry name" value="Glyco_hydro_43"/>
</dbReference>